<protein>
    <submittedName>
        <fullName evidence="5">Tetratricopeptide repeat protein</fullName>
    </submittedName>
</protein>
<dbReference type="InterPro" id="IPR043504">
    <property type="entry name" value="Peptidase_S1_PA_chymotrypsin"/>
</dbReference>
<feature type="repeat" description="TPR" evidence="3">
    <location>
        <begin position="392"/>
        <end position="425"/>
    </location>
</feature>
<dbReference type="RefSeq" id="WP_340524189.1">
    <property type="nucleotide sequence ID" value="NZ_JBBLXS010000574.1"/>
</dbReference>
<gene>
    <name evidence="5" type="ORF">WMG39_26190</name>
</gene>
<dbReference type="PROSITE" id="PS50005">
    <property type="entry name" value="TPR"/>
    <property type="match status" value="5"/>
</dbReference>
<organism evidence="5 6">
    <name type="scientific">Microcoleus anatoxicus PTRS2</name>
    <dbReference type="NCBI Taxonomy" id="2705321"/>
    <lineage>
        <taxon>Bacteria</taxon>
        <taxon>Bacillati</taxon>
        <taxon>Cyanobacteriota</taxon>
        <taxon>Cyanophyceae</taxon>
        <taxon>Oscillatoriophycideae</taxon>
        <taxon>Oscillatoriales</taxon>
        <taxon>Microcoleaceae</taxon>
        <taxon>Microcoleus</taxon>
        <taxon>Microcoleus anatoxicus</taxon>
    </lineage>
</organism>
<evidence type="ECO:0000256" key="1">
    <source>
        <dbReference type="ARBA" id="ARBA00022737"/>
    </source>
</evidence>
<keyword evidence="2 3" id="KW-0802">TPR repeat</keyword>
<dbReference type="Pfam" id="PF00515">
    <property type="entry name" value="TPR_1"/>
    <property type="match status" value="1"/>
</dbReference>
<reference evidence="5 6" key="1">
    <citation type="journal article" date="2020" name="Harmful Algae">
        <title>Molecular and morphological characterization of a novel dihydroanatoxin-a producing Microcoleus species (cyanobacteria) from the Russian River, California, USA.</title>
        <authorList>
            <person name="Conklin K.Y."/>
            <person name="Stancheva R."/>
            <person name="Otten T.G."/>
            <person name="Fadness R."/>
            <person name="Boyer G.L."/>
            <person name="Read B."/>
            <person name="Zhang X."/>
            <person name="Sheath R.G."/>
        </authorList>
    </citation>
    <scope>NUCLEOTIDE SEQUENCE [LARGE SCALE GENOMIC DNA]</scope>
    <source>
        <strain evidence="5 6">PTRS2</strain>
    </source>
</reference>
<comment type="caution">
    <text evidence="5">The sequence shown here is derived from an EMBL/GenBank/DDBJ whole genome shotgun (WGS) entry which is preliminary data.</text>
</comment>
<accession>A0ABU8YVE3</accession>
<dbReference type="InterPro" id="IPR009003">
    <property type="entry name" value="Peptidase_S1_PA"/>
</dbReference>
<dbReference type="InterPro" id="IPR019734">
    <property type="entry name" value="TPR_rpt"/>
</dbReference>
<dbReference type="PANTHER" id="PTHR44858:SF1">
    <property type="entry name" value="UDP-N-ACETYLGLUCOSAMINE--PEPTIDE N-ACETYLGLUCOSAMINYLTRANSFERASE SPINDLY-RELATED"/>
    <property type="match status" value="1"/>
</dbReference>
<evidence type="ECO:0000259" key="4">
    <source>
        <dbReference type="Pfam" id="PF04151"/>
    </source>
</evidence>
<feature type="repeat" description="TPR" evidence="3">
    <location>
        <begin position="358"/>
        <end position="391"/>
    </location>
</feature>
<feature type="repeat" description="TPR" evidence="3">
    <location>
        <begin position="290"/>
        <end position="323"/>
    </location>
</feature>
<dbReference type="InterPro" id="IPR007280">
    <property type="entry name" value="Peptidase_C_arc/bac"/>
</dbReference>
<dbReference type="Gene3D" id="2.60.120.380">
    <property type="match status" value="1"/>
</dbReference>
<dbReference type="SUPFAM" id="SSF50494">
    <property type="entry name" value="Trypsin-like serine proteases"/>
    <property type="match status" value="1"/>
</dbReference>
<dbReference type="Gene3D" id="2.40.10.10">
    <property type="entry name" value="Trypsin-like serine proteases"/>
    <property type="match status" value="2"/>
</dbReference>
<dbReference type="EMBL" id="JBBLXS010000574">
    <property type="protein sequence ID" value="MEK0188305.1"/>
    <property type="molecule type" value="Genomic_DNA"/>
</dbReference>
<dbReference type="Proteomes" id="UP001384579">
    <property type="component" value="Unassembled WGS sequence"/>
</dbReference>
<proteinExistence type="predicted"/>
<dbReference type="InterPro" id="IPR050498">
    <property type="entry name" value="Ycf3"/>
</dbReference>
<keyword evidence="6" id="KW-1185">Reference proteome</keyword>
<feature type="repeat" description="TPR" evidence="3">
    <location>
        <begin position="256"/>
        <end position="289"/>
    </location>
</feature>
<evidence type="ECO:0000256" key="2">
    <source>
        <dbReference type="ARBA" id="ARBA00022803"/>
    </source>
</evidence>
<dbReference type="Pfam" id="PF04151">
    <property type="entry name" value="PPC"/>
    <property type="match status" value="1"/>
</dbReference>
<dbReference type="SMART" id="SM00028">
    <property type="entry name" value="TPR"/>
    <property type="match status" value="6"/>
</dbReference>
<evidence type="ECO:0000313" key="6">
    <source>
        <dbReference type="Proteomes" id="UP001384579"/>
    </source>
</evidence>
<dbReference type="InterPro" id="IPR011990">
    <property type="entry name" value="TPR-like_helical_dom_sf"/>
</dbReference>
<sequence>MNFSNKIPIALIGTIATIVIAQPTAVFAISADAVGKIAKSITVLIDSKNPGSGIIIKRNGNTYTVLTARHVFKDAQAKYEIVTPDDKRYLLNYSSVKKLPNIDLAVVEFTSSQTYSVAKIGNSDLATEGKAAYVAGFPKTSAAINTSIYNFTDGRITANASKPINDDGYSLVYSNNTLPGMSGGPVLNESGEVVGIHGRADTRAAESSSINQNIQIAKTGFNLGIPINTSLRLLASSQVDLGVKVPSAPVATGPKADDFFIQGEDKYKKGDYQGAVADYNQALRINPNYAEAYFSRGLARSDLGDKQGAIADYNEALRINPNDVIAYYNRGVARYKLGDKQGAIADYDQALRIDSNNASFYLNRGTARSDLGDKQGAIADYDQALRIDPNNAKAYNNRGTARDELGDKRGALADYDQALRIDPNYASPYNNRGVIRASLGNQQGAIQDYQKAADLYQQQGDTDKYKIALDNLRGSQRTATNSQRSSALLTANRSLIPGRSSALPSDGSLYEQHTFVGRAGQSVTITLESSDFDTFVALFSRDGKKLAENDDISRSNTNSALTFTLPASGRYVVVVNAYKKGERGRYTLTIR</sequence>
<evidence type="ECO:0000313" key="5">
    <source>
        <dbReference type="EMBL" id="MEK0188305.1"/>
    </source>
</evidence>
<dbReference type="Gene3D" id="1.25.40.10">
    <property type="entry name" value="Tetratricopeptide repeat domain"/>
    <property type="match status" value="2"/>
</dbReference>
<dbReference type="PANTHER" id="PTHR44858">
    <property type="entry name" value="TETRATRICOPEPTIDE REPEAT PROTEIN 6"/>
    <property type="match status" value="1"/>
</dbReference>
<dbReference type="Pfam" id="PF13365">
    <property type="entry name" value="Trypsin_2"/>
    <property type="match status" value="1"/>
</dbReference>
<keyword evidence="1" id="KW-0677">Repeat</keyword>
<name>A0ABU8YVE3_9CYAN</name>
<feature type="domain" description="Peptidase C-terminal archaeal/bacterial" evidence="4">
    <location>
        <begin position="514"/>
        <end position="576"/>
    </location>
</feature>
<evidence type="ECO:0000256" key="3">
    <source>
        <dbReference type="PROSITE-ProRule" id="PRU00339"/>
    </source>
</evidence>
<dbReference type="PROSITE" id="PS50293">
    <property type="entry name" value="TPR_REGION"/>
    <property type="match status" value="3"/>
</dbReference>
<dbReference type="Pfam" id="PF13414">
    <property type="entry name" value="TPR_11"/>
    <property type="match status" value="3"/>
</dbReference>
<dbReference type="SUPFAM" id="SSF48439">
    <property type="entry name" value="Protein prenylyltransferase"/>
    <property type="match status" value="1"/>
</dbReference>
<feature type="repeat" description="TPR" evidence="3">
    <location>
        <begin position="324"/>
        <end position="357"/>
    </location>
</feature>